<reference evidence="1 2" key="1">
    <citation type="journal article" date="2016" name="Int. J. Syst. Evol. Microbiol.">
        <title>Ensifer glycinis sp. nov., an novel rhizobial species associated with Glycine spp.</title>
        <authorList>
            <person name="Yan H."/>
            <person name="Yan J."/>
            <person name="Sui X.H."/>
            <person name="Wang E.T."/>
            <person name="Chen W.X."/>
            <person name="Zhang X.X."/>
            <person name="Chen W.F."/>
        </authorList>
    </citation>
    <scope>NUCLEOTIDE SEQUENCE [LARGE SCALE GENOMIC DNA]</scope>
    <source>
        <strain evidence="1 2">CCBAU 23380</strain>
    </source>
</reference>
<proteinExistence type="predicted"/>
<sequence>MLPRPQVFIRRRCISSRTLVRNFRRWPEFLMVIFTECPPAGVFIGPPLEAQDIGILVWSLM</sequence>
<evidence type="ECO:0000313" key="1">
    <source>
        <dbReference type="EMBL" id="OAP40409.1"/>
    </source>
</evidence>
<gene>
    <name evidence="1" type="ORF">AU381_00375</name>
</gene>
<organism evidence="1 2">
    <name type="scientific">Sinorhizobium glycinis</name>
    <dbReference type="NCBI Taxonomy" id="1472378"/>
    <lineage>
        <taxon>Bacteria</taxon>
        <taxon>Pseudomonadati</taxon>
        <taxon>Pseudomonadota</taxon>
        <taxon>Alphaproteobacteria</taxon>
        <taxon>Hyphomicrobiales</taxon>
        <taxon>Rhizobiaceae</taxon>
        <taxon>Sinorhizobium/Ensifer group</taxon>
        <taxon>Sinorhizobium</taxon>
    </lineage>
</organism>
<dbReference type="AlphaFoldDB" id="A0A178XYL7"/>
<dbReference type="EMBL" id="LPUX01000053">
    <property type="protein sequence ID" value="OAP40409.1"/>
    <property type="molecule type" value="Genomic_DNA"/>
</dbReference>
<name>A0A178XYL7_9HYPH</name>
<comment type="caution">
    <text evidence="1">The sequence shown here is derived from an EMBL/GenBank/DDBJ whole genome shotgun (WGS) entry which is preliminary data.</text>
</comment>
<keyword evidence="2" id="KW-1185">Reference proteome</keyword>
<dbReference type="Proteomes" id="UP000094025">
    <property type="component" value="Unassembled WGS sequence"/>
</dbReference>
<accession>A0A178XYL7</accession>
<evidence type="ECO:0000313" key="2">
    <source>
        <dbReference type="Proteomes" id="UP000094025"/>
    </source>
</evidence>
<protein>
    <submittedName>
        <fullName evidence="1">Uncharacterized protein</fullName>
    </submittedName>
</protein>